<proteinExistence type="predicted"/>
<protein>
    <submittedName>
        <fullName evidence="6">Alpha adaptin</fullName>
    </submittedName>
    <submittedName>
        <fullName evidence="9">Alpha_adaptin</fullName>
    </submittedName>
</protein>
<dbReference type="GO" id="GO:0016192">
    <property type="term" value="P:vesicle-mediated transport"/>
    <property type="evidence" value="ECO:0007669"/>
    <property type="project" value="InterPro"/>
</dbReference>
<dbReference type="PANTHER" id="PTHR22780">
    <property type="entry name" value="ADAPTIN, ALPHA/GAMMA/EPSILON"/>
    <property type="match status" value="1"/>
</dbReference>
<evidence type="ECO:0000313" key="11">
    <source>
        <dbReference type="EMBL" id="CAL6088947.1"/>
    </source>
</evidence>
<evidence type="ECO:0000256" key="1">
    <source>
        <dbReference type="ARBA" id="ARBA00004308"/>
    </source>
</evidence>
<dbReference type="EMBL" id="CAXDID020000421">
    <property type="protein sequence ID" value="CAL6089710.1"/>
    <property type="molecule type" value="Genomic_DNA"/>
</dbReference>
<dbReference type="InterPro" id="IPR011989">
    <property type="entry name" value="ARM-like"/>
</dbReference>
<dbReference type="EMBL" id="CATOUU010000660">
    <property type="protein sequence ID" value="CAI9939046.1"/>
    <property type="molecule type" value="Genomic_DNA"/>
</dbReference>
<keyword evidence="2" id="KW-0813">Transport</keyword>
<evidence type="ECO:0000313" key="9">
    <source>
        <dbReference type="EMBL" id="CAL6022035.1"/>
    </source>
</evidence>
<dbReference type="EMBL" id="CAXDID020000090">
    <property type="protein sequence ID" value="CAL6022035.1"/>
    <property type="molecule type" value="Genomic_DNA"/>
</dbReference>
<dbReference type="InterPro" id="IPR016024">
    <property type="entry name" value="ARM-type_fold"/>
</dbReference>
<name>A0AA86N8F3_9EUKA</name>
<evidence type="ECO:0000256" key="4">
    <source>
        <dbReference type="ARBA" id="ARBA00023136"/>
    </source>
</evidence>
<reference evidence="6" key="1">
    <citation type="submission" date="2023-06" db="EMBL/GenBank/DDBJ databases">
        <authorList>
            <person name="Kurt Z."/>
        </authorList>
    </citation>
    <scope>NUCLEOTIDE SEQUENCE</scope>
</reference>
<dbReference type="InterPro" id="IPR050840">
    <property type="entry name" value="Adaptor_Complx_Large_Subunit"/>
</dbReference>
<dbReference type="GO" id="GO:0030117">
    <property type="term" value="C:membrane coat"/>
    <property type="evidence" value="ECO:0007669"/>
    <property type="project" value="InterPro"/>
</dbReference>
<evidence type="ECO:0000313" key="12">
    <source>
        <dbReference type="EMBL" id="CAL6089710.1"/>
    </source>
</evidence>
<evidence type="ECO:0000313" key="10">
    <source>
        <dbReference type="EMBL" id="CAL6022964.1"/>
    </source>
</evidence>
<evidence type="ECO:0000313" key="6">
    <source>
        <dbReference type="EMBL" id="CAI9914309.1"/>
    </source>
</evidence>
<organism evidence="6">
    <name type="scientific">Hexamita inflata</name>
    <dbReference type="NCBI Taxonomy" id="28002"/>
    <lineage>
        <taxon>Eukaryota</taxon>
        <taxon>Metamonada</taxon>
        <taxon>Diplomonadida</taxon>
        <taxon>Hexamitidae</taxon>
        <taxon>Hexamitinae</taxon>
        <taxon>Hexamita</taxon>
    </lineage>
</organism>
<comment type="subcellular location">
    <subcellularLocation>
        <location evidence="1">Endomembrane system</location>
    </subcellularLocation>
</comment>
<dbReference type="EMBL" id="CATOUU010000582">
    <property type="protein sequence ID" value="CAI9934663.1"/>
    <property type="molecule type" value="Genomic_DNA"/>
</dbReference>
<dbReference type="GO" id="GO:0006886">
    <property type="term" value="P:intracellular protein transport"/>
    <property type="evidence" value="ECO:0007669"/>
    <property type="project" value="InterPro"/>
</dbReference>
<dbReference type="AlphaFoldDB" id="A0AA86N8F3"/>
<reference evidence="9 13" key="2">
    <citation type="submission" date="2024-07" db="EMBL/GenBank/DDBJ databases">
        <authorList>
            <person name="Akdeniz Z."/>
        </authorList>
    </citation>
    <scope>NUCLEOTIDE SEQUENCE [LARGE SCALE GENOMIC DNA]</scope>
</reference>
<evidence type="ECO:0000259" key="5">
    <source>
        <dbReference type="Pfam" id="PF01602"/>
    </source>
</evidence>
<dbReference type="Gene3D" id="1.25.10.10">
    <property type="entry name" value="Leucine-rich Repeat Variant"/>
    <property type="match status" value="1"/>
</dbReference>
<evidence type="ECO:0000313" key="7">
    <source>
        <dbReference type="EMBL" id="CAI9934663.1"/>
    </source>
</evidence>
<evidence type="ECO:0000256" key="3">
    <source>
        <dbReference type="ARBA" id="ARBA00022927"/>
    </source>
</evidence>
<keyword evidence="13" id="KW-1185">Reference proteome</keyword>
<dbReference type="EMBL" id="CAXDID020000092">
    <property type="protein sequence ID" value="CAL6022964.1"/>
    <property type="molecule type" value="Genomic_DNA"/>
</dbReference>
<keyword evidence="4" id="KW-0472">Membrane</keyword>
<evidence type="ECO:0000256" key="2">
    <source>
        <dbReference type="ARBA" id="ARBA00022448"/>
    </source>
</evidence>
<accession>A0AA86N8F3</accession>
<dbReference type="GO" id="GO:0012505">
    <property type="term" value="C:endomembrane system"/>
    <property type="evidence" value="ECO:0007669"/>
    <property type="project" value="UniProtKB-SubCell"/>
</dbReference>
<dbReference type="Proteomes" id="UP001642409">
    <property type="component" value="Unassembled WGS sequence"/>
</dbReference>
<sequence>MAFRGLHNFVQEIRVTASHEQEEEIVNAERQKVRTYFSSGSNNSYDSKKYALKMMYMSIMGYKCDFGLVPISQLMASKDKEEKLTGYLVLQQLIKDVPDFLRLVTQTILSDMQSENTFAASLALDFIANDGNAAMAEVLAGPIMNLIQKEPEKVPSVIRKKAILALVQLFKANPDAVQASGAADILMKLMDQKNVGFLTCLMHLFDSLVNVAGFEPIKHRAIYLMQKIIIKREVTDDHIYYTMPCPWLLISIMRFIQKLPCALTEQINPKTSVIESQPVMITQTIQKCFELVSKVGTTGLQSKINIHWAIALEAARLYAYYRDFIQEEIDVKFLFDVIRSNSVASNIKYAAFNCLTLMSPIQQIQFQTKQNLYDIAQAVISEKDYAVRHRGLVLLYNLADQQTASAVCAALCFAAKQSDTPVSYREDAVLRAVQICGNYSKDEWVIGMLLKILPDAQEMKQYSVWKNLANIIQLQMNQNSCAKIMSELKQSCINNQDETKLVEDKLILTIFSFGFTQAFKYLQQQSVQEYIPIIQQAIYLLQSRETAELFAIASTALIFCIGGGYLDVQHLNQLCSSEVIEVQQRACEAYILVQGGQGKNIIQLYEGVVLK</sequence>
<evidence type="ECO:0000313" key="13">
    <source>
        <dbReference type="Proteomes" id="UP001642409"/>
    </source>
</evidence>
<keyword evidence="3" id="KW-0653">Protein transport</keyword>
<evidence type="ECO:0000313" key="8">
    <source>
        <dbReference type="EMBL" id="CAI9939046.1"/>
    </source>
</evidence>
<gene>
    <name evidence="6" type="ORF">HINF_LOCUS1954</name>
    <name evidence="7" type="ORF">HINF_LOCUS22308</name>
    <name evidence="8" type="ORF">HINF_LOCUS26691</name>
    <name evidence="9" type="ORF">HINF_LOCUS28454</name>
    <name evidence="10" type="ORF">HINF_LOCUS28901</name>
    <name evidence="11" type="ORF">HINF_LOCUS64432</name>
    <name evidence="12" type="ORF">HINF_LOCUS64962</name>
</gene>
<comment type="caution">
    <text evidence="6">The sequence shown here is derived from an EMBL/GenBank/DDBJ whole genome shotgun (WGS) entry which is preliminary data.</text>
</comment>
<dbReference type="EMBL" id="CAXDID020000413">
    <property type="protein sequence ID" value="CAL6088947.1"/>
    <property type="molecule type" value="Genomic_DNA"/>
</dbReference>
<feature type="domain" description="Clathrin/coatomer adaptor adaptin-like N-terminal" evidence="5">
    <location>
        <begin position="29"/>
        <end position="594"/>
    </location>
</feature>
<dbReference type="EMBL" id="CATOUU010000047">
    <property type="protein sequence ID" value="CAI9914309.1"/>
    <property type="molecule type" value="Genomic_DNA"/>
</dbReference>
<dbReference type="Pfam" id="PF01602">
    <property type="entry name" value="Adaptin_N"/>
    <property type="match status" value="1"/>
</dbReference>
<dbReference type="SUPFAM" id="SSF48371">
    <property type="entry name" value="ARM repeat"/>
    <property type="match status" value="1"/>
</dbReference>
<dbReference type="InterPro" id="IPR002553">
    <property type="entry name" value="Clathrin/coatomer_adapt-like_N"/>
</dbReference>